<evidence type="ECO:0000256" key="7">
    <source>
        <dbReference type="ARBA" id="ARBA00023212"/>
    </source>
</evidence>
<evidence type="ECO:0000313" key="12">
    <source>
        <dbReference type="RefSeq" id="XP_050933834.1"/>
    </source>
</evidence>
<dbReference type="GO" id="GO:0008017">
    <property type="term" value="F:microtubule binding"/>
    <property type="evidence" value="ECO:0007669"/>
    <property type="project" value="InterPro"/>
</dbReference>
<dbReference type="GO" id="GO:0005814">
    <property type="term" value="C:centriole"/>
    <property type="evidence" value="ECO:0007669"/>
    <property type="project" value="UniProtKB-SubCell"/>
</dbReference>
<dbReference type="Proteomes" id="UP000694890">
    <property type="component" value="Linkage group LG18"/>
</dbReference>
<keyword evidence="5" id="KW-0963">Cytoplasm</keyword>
<accession>A0AAJ8BLC0</accession>
<reference evidence="12" key="1">
    <citation type="submission" date="2025-08" db="UniProtKB">
        <authorList>
            <consortium name="RefSeq"/>
        </authorList>
    </citation>
    <scope>IDENTIFICATION</scope>
    <source>
        <tissue evidence="12">Brain</tissue>
    </source>
</reference>
<evidence type="ECO:0000256" key="9">
    <source>
        <dbReference type="ARBA" id="ARBA00045771"/>
    </source>
</evidence>
<evidence type="ECO:0000256" key="6">
    <source>
        <dbReference type="ARBA" id="ARBA00022701"/>
    </source>
</evidence>
<dbReference type="CTD" id="56890"/>
<feature type="region of interest" description="Disordered" evidence="10">
    <location>
        <begin position="567"/>
        <end position="591"/>
    </location>
</feature>
<evidence type="ECO:0000256" key="10">
    <source>
        <dbReference type="SAM" id="MobiDB-lite"/>
    </source>
</evidence>
<feature type="region of interest" description="Disordered" evidence="10">
    <location>
        <begin position="438"/>
        <end position="549"/>
    </location>
</feature>
<dbReference type="PANTHER" id="PTHR32078">
    <property type="entry name" value="NUCLEAR PROTEIN MDM1"/>
    <property type="match status" value="1"/>
</dbReference>
<comment type="similarity">
    <text evidence="3">Belongs to the MDM1 family.</text>
</comment>
<dbReference type="RefSeq" id="XP_050933834.1">
    <property type="nucleotide sequence ID" value="XM_051077877.1"/>
</dbReference>
<dbReference type="PANTHER" id="PTHR32078:SF1">
    <property type="entry name" value="NUCLEAR PROTEIN MDM1"/>
    <property type="match status" value="1"/>
</dbReference>
<dbReference type="GeneID" id="108901408"/>
<gene>
    <name evidence="12" type="primary">mdm1</name>
</gene>
<proteinExistence type="inferred from homology"/>
<organism evidence="11 12">
    <name type="scientific">Lates calcarifer</name>
    <name type="common">Barramundi</name>
    <name type="synonym">Holocentrus calcarifer</name>
    <dbReference type="NCBI Taxonomy" id="8187"/>
    <lineage>
        <taxon>Eukaryota</taxon>
        <taxon>Metazoa</taxon>
        <taxon>Chordata</taxon>
        <taxon>Craniata</taxon>
        <taxon>Vertebrata</taxon>
        <taxon>Euteleostomi</taxon>
        <taxon>Actinopterygii</taxon>
        <taxon>Neopterygii</taxon>
        <taxon>Teleostei</taxon>
        <taxon>Neoteleostei</taxon>
        <taxon>Acanthomorphata</taxon>
        <taxon>Carangaria</taxon>
        <taxon>Carangaria incertae sedis</taxon>
        <taxon>Centropomidae</taxon>
        <taxon>Lates</taxon>
    </lineage>
</organism>
<evidence type="ECO:0000256" key="3">
    <source>
        <dbReference type="ARBA" id="ARBA00010494"/>
    </source>
</evidence>
<feature type="region of interest" description="Disordered" evidence="10">
    <location>
        <begin position="270"/>
        <end position="316"/>
    </location>
</feature>
<evidence type="ECO:0000313" key="11">
    <source>
        <dbReference type="Proteomes" id="UP000694890"/>
    </source>
</evidence>
<protein>
    <recommendedName>
        <fullName evidence="4">Nuclear protein MDM1</fullName>
    </recommendedName>
</protein>
<feature type="region of interest" description="Disordered" evidence="10">
    <location>
        <begin position="69"/>
        <end position="101"/>
    </location>
</feature>
<evidence type="ECO:0000256" key="2">
    <source>
        <dbReference type="ARBA" id="ARBA00004123"/>
    </source>
</evidence>
<dbReference type="GO" id="GO:0005634">
    <property type="term" value="C:nucleus"/>
    <property type="evidence" value="ECO:0007669"/>
    <property type="project" value="UniProtKB-SubCell"/>
</dbReference>
<dbReference type="GO" id="GO:0046600">
    <property type="term" value="P:negative regulation of centriole replication"/>
    <property type="evidence" value="ECO:0007669"/>
    <property type="project" value="InterPro"/>
</dbReference>
<sequence length="686" mass="76507">MTVRFKCKSEYQKNYAVPRSRSVSPQRCTPLAGLRSDQMGISREPSLQRRKKLGSGGLAQSCTSLLCPSDPQHSLSEPTHARAHRKVPSQPPRAALPSGRSLPWTQNLQHLLNPEQTLNLLNNQKLQQDQDLLQIQDVQRGHNVLPQLSAEPGTAGKSGKYTTSLPLTVAPDGHRPSANEGEHAMRWRAGLRSGGQRSGGHRSEYHRQFSWKKPIQVASPILSAEQVLYSSNRSVPPFKKNPVSMETEYRRSFQGLALPTGPRLRKHLEHQRTPLFHTHMTNKKRREESHKKSRQVHNGLTPQKDDTTPPPPQVQRGHRMLTEYQSSFRSPLCRISEEGAAMDSDAPQKWGETSVPVQAKELRQKALSYRRRAWGTNFSRDHLNQLQSEHNALWEPTDTTNSATDTPTPRLTFDLCQDPDSCSTSCVEALDLASCSSHSSKRSSVVGPGEIHNTNKSTQTKAQMKAQPPPSHPAERRTAWEEEKEEEEKEEENTDEEEGRLPTPRLKMRPVQRTHHDLTTPATGGAILVGKPKNSDDSSPHRQQRCGSAVSMAAGADAVVNTPVKQTEAWSENNHPHPPSSGSSPDHKQVSKPIRMKQLPTSHVAPPPLVSPPLHGIQGTLRHPDFQHNGELGLRFRELQCSEGGCGSDEDDRLSVMSWRSAASCSMASAVLERAQKRRENFWGKR</sequence>
<dbReference type="InterPro" id="IPR029136">
    <property type="entry name" value="MDM1"/>
</dbReference>
<dbReference type="KEGG" id="lcf:108901408"/>
<comment type="subcellular location">
    <subcellularLocation>
        <location evidence="1">Cytoplasm</location>
        <location evidence="1">Cytoskeleton</location>
        <location evidence="1">Microtubule organizing center</location>
        <location evidence="1">Centrosome</location>
        <location evidence="1">Centriole</location>
    </subcellularLocation>
    <subcellularLocation>
        <location evidence="2">Nucleus</location>
    </subcellularLocation>
</comment>
<name>A0AAJ8BLC0_LATCA</name>
<dbReference type="Pfam" id="PF15501">
    <property type="entry name" value="MDM1"/>
    <property type="match status" value="2"/>
</dbReference>
<keyword evidence="7" id="KW-0206">Cytoskeleton</keyword>
<comment type="function">
    <text evidence="9">Microtubule-binding protein that negatively regulates centriole duplication. Binds to and stabilizes microtubules.</text>
</comment>
<evidence type="ECO:0000256" key="5">
    <source>
        <dbReference type="ARBA" id="ARBA00022490"/>
    </source>
</evidence>
<evidence type="ECO:0000256" key="1">
    <source>
        <dbReference type="ARBA" id="ARBA00004114"/>
    </source>
</evidence>
<keyword evidence="6" id="KW-0493">Microtubule</keyword>
<evidence type="ECO:0000256" key="4">
    <source>
        <dbReference type="ARBA" id="ARBA00013508"/>
    </source>
</evidence>
<keyword evidence="8" id="KW-0539">Nucleus</keyword>
<evidence type="ECO:0000256" key="8">
    <source>
        <dbReference type="ARBA" id="ARBA00023242"/>
    </source>
</evidence>
<dbReference type="AlphaFoldDB" id="A0AAJ8BLC0"/>
<dbReference type="GO" id="GO:0005874">
    <property type="term" value="C:microtubule"/>
    <property type="evidence" value="ECO:0007669"/>
    <property type="project" value="UniProtKB-KW"/>
</dbReference>
<feature type="compositionally biased region" description="Acidic residues" evidence="10">
    <location>
        <begin position="482"/>
        <end position="498"/>
    </location>
</feature>
<feature type="compositionally biased region" description="Polar residues" evidence="10">
    <location>
        <begin position="452"/>
        <end position="462"/>
    </location>
</feature>